<evidence type="ECO:0000313" key="1">
    <source>
        <dbReference type="EMBL" id="KAK5778933.1"/>
    </source>
</evidence>
<proteinExistence type="predicted"/>
<dbReference type="Proteomes" id="UP001306508">
    <property type="component" value="Unassembled WGS sequence"/>
</dbReference>
<dbReference type="AlphaFoldDB" id="A0AAN7WSE6"/>
<keyword evidence="2" id="KW-1185">Reference proteome</keyword>
<name>A0AAN7WSE6_9SACH</name>
<reference evidence="2" key="1">
    <citation type="submission" date="2023-07" db="EMBL/GenBank/DDBJ databases">
        <title>A draft genome of Kazachstania heterogenica Y-27499.</title>
        <authorList>
            <person name="Donic C."/>
            <person name="Kralova J.S."/>
            <person name="Fidel L."/>
            <person name="Ben-Dor S."/>
            <person name="Jung S."/>
        </authorList>
    </citation>
    <scope>NUCLEOTIDE SEQUENCE [LARGE SCALE GENOMIC DNA]</scope>
    <source>
        <strain evidence="2">Y27499</strain>
    </source>
</reference>
<gene>
    <name evidence="1" type="ORF">RI543_003861</name>
</gene>
<comment type="caution">
    <text evidence="1">The sequence shown here is derived from an EMBL/GenBank/DDBJ whole genome shotgun (WGS) entry which is preliminary data.</text>
</comment>
<dbReference type="EMBL" id="JAWIZZ010000051">
    <property type="protein sequence ID" value="KAK5778933.1"/>
    <property type="molecule type" value="Genomic_DNA"/>
</dbReference>
<evidence type="ECO:0000313" key="2">
    <source>
        <dbReference type="Proteomes" id="UP001306508"/>
    </source>
</evidence>
<accession>A0AAN7WSE6</accession>
<organism evidence="1 2">
    <name type="scientific">Arxiozyma heterogenica</name>
    <dbReference type="NCBI Taxonomy" id="278026"/>
    <lineage>
        <taxon>Eukaryota</taxon>
        <taxon>Fungi</taxon>
        <taxon>Dikarya</taxon>
        <taxon>Ascomycota</taxon>
        <taxon>Saccharomycotina</taxon>
        <taxon>Saccharomycetes</taxon>
        <taxon>Saccharomycetales</taxon>
        <taxon>Saccharomycetaceae</taxon>
        <taxon>Arxiozyma</taxon>
    </lineage>
</organism>
<protein>
    <submittedName>
        <fullName evidence="1">Uncharacterized protein</fullName>
    </submittedName>
</protein>
<sequence length="112" mass="12694">MEMTTVYLLEECIPRKAELDPNNPIIGPNNNLIASNNRALTGNPKIRNLRVMSNIEAKNSEQLKLWAQGFRINQLYDFTNEPLSTDDRIINNSNISTTSLNDILKMIDSTDT</sequence>